<feature type="non-terminal residue" evidence="2">
    <location>
        <position position="1"/>
    </location>
</feature>
<dbReference type="AlphaFoldDB" id="A0A3B0K0Z8"/>
<dbReference type="Proteomes" id="UP000268350">
    <property type="component" value="Unassembled WGS sequence"/>
</dbReference>
<reference evidence="3" key="1">
    <citation type="submission" date="2018-01" db="EMBL/GenBank/DDBJ databases">
        <authorList>
            <person name="Alioto T."/>
            <person name="Alioto T."/>
        </authorList>
    </citation>
    <scope>NUCLEOTIDE SEQUENCE [LARGE SCALE GENOMIC DNA]</scope>
</reference>
<accession>A0A3B0K0Z8</accession>
<gene>
    <name evidence="2" type="ORF">DGUA_6G011400</name>
</gene>
<feature type="region of interest" description="Disordered" evidence="1">
    <location>
        <begin position="1"/>
        <end position="46"/>
    </location>
</feature>
<feature type="compositionally biased region" description="Low complexity" evidence="1">
    <location>
        <begin position="1"/>
        <end position="21"/>
    </location>
</feature>
<dbReference type="STRING" id="7266.A0A3B0K0Z8"/>
<sequence>STLSATSSASSGSASAFASVSNTATTSSCSFPRPTNSEKSNSLGHQLGAGLEHLEFQFEMPDMWGSTGSDEAGADDDWSDVIMAPCGSVTKMTLKDNHLIVVTEERH</sequence>
<evidence type="ECO:0000313" key="3">
    <source>
        <dbReference type="Proteomes" id="UP000268350"/>
    </source>
</evidence>
<keyword evidence="3" id="KW-1185">Reference proteome</keyword>
<proteinExistence type="predicted"/>
<evidence type="ECO:0000313" key="2">
    <source>
        <dbReference type="EMBL" id="SPP78691.1"/>
    </source>
</evidence>
<organism evidence="2 3">
    <name type="scientific">Drosophila guanche</name>
    <name type="common">Fruit fly</name>
    <dbReference type="NCBI Taxonomy" id="7266"/>
    <lineage>
        <taxon>Eukaryota</taxon>
        <taxon>Metazoa</taxon>
        <taxon>Ecdysozoa</taxon>
        <taxon>Arthropoda</taxon>
        <taxon>Hexapoda</taxon>
        <taxon>Insecta</taxon>
        <taxon>Pterygota</taxon>
        <taxon>Neoptera</taxon>
        <taxon>Endopterygota</taxon>
        <taxon>Diptera</taxon>
        <taxon>Brachycera</taxon>
        <taxon>Muscomorpha</taxon>
        <taxon>Ephydroidea</taxon>
        <taxon>Drosophilidae</taxon>
        <taxon>Drosophila</taxon>
        <taxon>Sophophora</taxon>
    </lineage>
</organism>
<dbReference type="EMBL" id="OUUW01000003">
    <property type="protein sequence ID" value="SPP78691.1"/>
    <property type="molecule type" value="Genomic_DNA"/>
</dbReference>
<feature type="compositionally biased region" description="Polar residues" evidence="1">
    <location>
        <begin position="22"/>
        <end position="44"/>
    </location>
</feature>
<evidence type="ECO:0000256" key="1">
    <source>
        <dbReference type="SAM" id="MobiDB-lite"/>
    </source>
</evidence>
<feature type="non-terminal residue" evidence="2">
    <location>
        <position position="107"/>
    </location>
</feature>
<name>A0A3B0K0Z8_DROGU</name>
<protein>
    <submittedName>
        <fullName evidence="2">Uncharacterized protein</fullName>
    </submittedName>
</protein>